<proteinExistence type="predicted"/>
<dbReference type="STRING" id="207949.RED65_05009"/>
<sequence>MIAELEAYLKKQQFEHAQSFIPTLKNLFYDQAEIFHMIEQLELEIEAKSHASLQTLQRVKLLLVA</sequence>
<dbReference type="Proteomes" id="UP000004263">
    <property type="component" value="Unassembled WGS sequence"/>
</dbReference>
<reference evidence="1 2" key="1">
    <citation type="submission" date="2006-03" db="EMBL/GenBank/DDBJ databases">
        <authorList>
            <person name="Pinhassi J."/>
            <person name="Pedros-Alio C."/>
            <person name="Ferriera S."/>
            <person name="Johnson J."/>
            <person name="Kravitz S."/>
            <person name="Halpern A."/>
            <person name="Remington K."/>
            <person name="Beeson K."/>
            <person name="Tran B."/>
            <person name="Rogers Y.-H."/>
            <person name="Friedman R."/>
            <person name="Venter J.C."/>
        </authorList>
    </citation>
    <scope>NUCLEOTIDE SEQUENCE [LARGE SCALE GENOMIC DNA]</scope>
    <source>
        <strain evidence="1 2">RED65</strain>
    </source>
</reference>
<keyword evidence="2" id="KW-1185">Reference proteome</keyword>
<organism evidence="1 2">
    <name type="scientific">Bermanella marisrubri</name>
    <dbReference type="NCBI Taxonomy" id="207949"/>
    <lineage>
        <taxon>Bacteria</taxon>
        <taxon>Pseudomonadati</taxon>
        <taxon>Pseudomonadota</taxon>
        <taxon>Gammaproteobacteria</taxon>
        <taxon>Oceanospirillales</taxon>
        <taxon>Oceanospirillaceae</taxon>
        <taxon>Bermanella</taxon>
    </lineage>
</organism>
<protein>
    <submittedName>
        <fullName evidence="1">Uncharacterized protein</fullName>
    </submittedName>
</protein>
<evidence type="ECO:0000313" key="1">
    <source>
        <dbReference type="EMBL" id="EAT11126.1"/>
    </source>
</evidence>
<evidence type="ECO:0000313" key="2">
    <source>
        <dbReference type="Proteomes" id="UP000004263"/>
    </source>
</evidence>
<dbReference type="EMBL" id="AAQH01000023">
    <property type="protein sequence ID" value="EAT11126.1"/>
    <property type="molecule type" value="Genomic_DNA"/>
</dbReference>
<dbReference type="AlphaFoldDB" id="Q1MYT0"/>
<accession>Q1MYT0</accession>
<gene>
    <name evidence="1" type="ORF">RED65_05009</name>
</gene>
<comment type="caution">
    <text evidence="1">The sequence shown here is derived from an EMBL/GenBank/DDBJ whole genome shotgun (WGS) entry which is preliminary data.</text>
</comment>
<name>Q1MYT0_9GAMM</name>
<dbReference type="HOGENOM" id="CLU_2840976_0_0_6"/>
<dbReference type="RefSeq" id="WP_007016728.1">
    <property type="nucleotide sequence ID" value="NZ_AAQH01000023.1"/>
</dbReference>